<keyword evidence="2" id="KW-1185">Reference proteome</keyword>
<dbReference type="Proteomes" id="UP000006415">
    <property type="component" value="Unassembled WGS sequence"/>
</dbReference>
<comment type="caution">
    <text evidence="1">The sequence shown here is derived from an EMBL/GenBank/DDBJ whole genome shotgun (WGS) entry which is preliminary data.</text>
</comment>
<dbReference type="AlphaFoldDB" id="J0D4D0"/>
<dbReference type="EMBL" id="AGZS01000003">
    <property type="protein sequence ID" value="EJD64830.1"/>
    <property type="molecule type" value="Genomic_DNA"/>
</dbReference>
<protein>
    <submittedName>
        <fullName evidence="1">Uncharacterized protein</fullName>
    </submittedName>
</protein>
<evidence type="ECO:0000313" key="1">
    <source>
        <dbReference type="EMBL" id="EJD64830.1"/>
    </source>
</evidence>
<dbReference type="HOGENOM" id="CLU_2439072_0_0_11"/>
<evidence type="ECO:0000313" key="2">
    <source>
        <dbReference type="Proteomes" id="UP000006415"/>
    </source>
</evidence>
<sequence>MSFLPVETHVEYILTYPHSVRFPVNEIKSFPHFVDNQVENLLTTRNYFGAKPGTAIFLSRGTLNTYMHYLRAMGYKGDPQGILRDHRDAY</sequence>
<gene>
    <name evidence="1" type="ORF">HMPREF9156_00705</name>
</gene>
<accession>J0D4D0</accession>
<reference evidence="1 2" key="1">
    <citation type="submission" date="2012-01" db="EMBL/GenBank/DDBJ databases">
        <title>The Genome Sequence of Scardovia wiggsiae F0424.</title>
        <authorList>
            <consortium name="The Broad Institute Genome Sequencing Platform"/>
            <person name="Earl A."/>
            <person name="Ward D."/>
            <person name="Feldgarden M."/>
            <person name="Gevers D."/>
            <person name="Izard J."/>
            <person name="Ganesan A."/>
            <person name="Baranova O.V."/>
            <person name="Blanton J.M."/>
            <person name="Tanner A.C."/>
            <person name="Mathney J."/>
            <person name="Dewhirst F.E."/>
            <person name="Young S.K."/>
            <person name="Zeng Q."/>
            <person name="Gargeya S."/>
            <person name="Fitzgerald M."/>
            <person name="Haas B."/>
            <person name="Abouelleil A."/>
            <person name="Alvarado L."/>
            <person name="Arachchi H.M."/>
            <person name="Berlin A."/>
            <person name="Chapman S.B."/>
            <person name="Gearin G."/>
            <person name="Goldberg J."/>
            <person name="Griggs A."/>
            <person name="Gujja S."/>
            <person name="Hansen M."/>
            <person name="Heiman D."/>
            <person name="Howarth C."/>
            <person name="Larimer J."/>
            <person name="Lui A."/>
            <person name="MacDonald P.J.P."/>
            <person name="McCowen C."/>
            <person name="Montmayeur A."/>
            <person name="Murphy C."/>
            <person name="Neiman D."/>
            <person name="Pearson M."/>
            <person name="Priest M."/>
            <person name="Roberts A."/>
            <person name="Saif S."/>
            <person name="Shea T."/>
            <person name="Sisk P."/>
            <person name="Stolte C."/>
            <person name="Sykes S."/>
            <person name="Wortman J."/>
            <person name="Nusbaum C."/>
            <person name="Birren B."/>
        </authorList>
    </citation>
    <scope>NUCLEOTIDE SEQUENCE [LARGE SCALE GENOMIC DNA]</scope>
    <source>
        <strain evidence="1 2">F0424</strain>
    </source>
</reference>
<name>J0D4D0_9BIFI</name>
<proteinExistence type="predicted"/>
<dbReference type="STRING" id="857290.HMPREF9156_00705"/>
<organism evidence="1 2">
    <name type="scientific">Scardovia wiggsiae F0424</name>
    <dbReference type="NCBI Taxonomy" id="857290"/>
    <lineage>
        <taxon>Bacteria</taxon>
        <taxon>Bacillati</taxon>
        <taxon>Actinomycetota</taxon>
        <taxon>Actinomycetes</taxon>
        <taxon>Bifidobacteriales</taxon>
        <taxon>Bifidobacteriaceae</taxon>
        <taxon>Scardovia</taxon>
    </lineage>
</organism>